<dbReference type="EMBL" id="CM023475">
    <property type="protein sequence ID" value="KAH7944932.1"/>
    <property type="molecule type" value="Genomic_DNA"/>
</dbReference>
<proteinExistence type="predicted"/>
<comment type="caution">
    <text evidence="1">The sequence shown here is derived from an EMBL/GenBank/DDBJ whole genome shotgun (WGS) entry which is preliminary data.</text>
</comment>
<organism evidence="1 2">
    <name type="scientific">Dermacentor silvarum</name>
    <name type="common">Tick</name>
    <dbReference type="NCBI Taxonomy" id="543639"/>
    <lineage>
        <taxon>Eukaryota</taxon>
        <taxon>Metazoa</taxon>
        <taxon>Ecdysozoa</taxon>
        <taxon>Arthropoda</taxon>
        <taxon>Chelicerata</taxon>
        <taxon>Arachnida</taxon>
        <taxon>Acari</taxon>
        <taxon>Parasitiformes</taxon>
        <taxon>Ixodida</taxon>
        <taxon>Ixodoidea</taxon>
        <taxon>Ixodidae</taxon>
        <taxon>Rhipicephalinae</taxon>
        <taxon>Dermacentor</taxon>
    </lineage>
</organism>
<evidence type="ECO:0000313" key="1">
    <source>
        <dbReference type="EMBL" id="KAH7944932.1"/>
    </source>
</evidence>
<keyword evidence="2" id="KW-1185">Reference proteome</keyword>
<sequence>MQLTKGRLRASLGAFLAYAFIFDYAVYVYNPWQNWPEIFRKPNQMRLLLVADSRLSYSSGVSLSAWDDERFVRRTYRAALEHVRPHAVAFLGDVFAEPPALPNDTQELRQRFWDVFGPLNESIVSVVLPGERDLGTEPDDPRTASLARAFRREFGAARPRVLAEGFELFPVDSLVFEQLARDAPAREVRPGSVRVMLSHAPVIPLLDVRLNWTVTLASPDVIFSAHELASALIRTTRRNPTDFASMVNAEQGQLERYLVSQEDFLELVVPPCSSRVAYHTGYGVALFNKPMGGEASFDYAVLWTPMRALHLWGYAVVTAYGVTILVLPLAQLARLRWAWRKNFMR</sequence>
<dbReference type="Proteomes" id="UP000821865">
    <property type="component" value="Chromosome 6"/>
</dbReference>
<name>A0ACB8CJ46_DERSI</name>
<accession>A0ACB8CJ46</accession>
<gene>
    <name evidence="1" type="ORF">HPB49_002157</name>
</gene>
<reference evidence="1" key="1">
    <citation type="submission" date="2020-05" db="EMBL/GenBank/DDBJ databases">
        <title>Large-scale comparative analyses of tick genomes elucidate their genetic diversity and vector capacities.</title>
        <authorList>
            <person name="Jia N."/>
            <person name="Wang J."/>
            <person name="Shi W."/>
            <person name="Du L."/>
            <person name="Sun Y."/>
            <person name="Zhan W."/>
            <person name="Jiang J."/>
            <person name="Wang Q."/>
            <person name="Zhang B."/>
            <person name="Ji P."/>
            <person name="Sakyi L.B."/>
            <person name="Cui X."/>
            <person name="Yuan T."/>
            <person name="Jiang B."/>
            <person name="Yang W."/>
            <person name="Lam T.T.-Y."/>
            <person name="Chang Q."/>
            <person name="Ding S."/>
            <person name="Wang X."/>
            <person name="Zhu J."/>
            <person name="Ruan X."/>
            <person name="Zhao L."/>
            <person name="Wei J."/>
            <person name="Que T."/>
            <person name="Du C."/>
            <person name="Cheng J."/>
            <person name="Dai P."/>
            <person name="Han X."/>
            <person name="Huang E."/>
            <person name="Gao Y."/>
            <person name="Liu J."/>
            <person name="Shao H."/>
            <person name="Ye R."/>
            <person name="Li L."/>
            <person name="Wei W."/>
            <person name="Wang X."/>
            <person name="Wang C."/>
            <person name="Yang T."/>
            <person name="Huo Q."/>
            <person name="Li W."/>
            <person name="Guo W."/>
            <person name="Chen H."/>
            <person name="Zhou L."/>
            <person name="Ni X."/>
            <person name="Tian J."/>
            <person name="Zhou Y."/>
            <person name="Sheng Y."/>
            <person name="Liu T."/>
            <person name="Pan Y."/>
            <person name="Xia L."/>
            <person name="Li J."/>
            <person name="Zhao F."/>
            <person name="Cao W."/>
        </authorList>
    </citation>
    <scope>NUCLEOTIDE SEQUENCE</scope>
    <source>
        <strain evidence="1">Dsil-2018</strain>
    </source>
</reference>
<protein>
    <submittedName>
        <fullName evidence="1">Uncharacterized protein</fullName>
    </submittedName>
</protein>
<evidence type="ECO:0000313" key="2">
    <source>
        <dbReference type="Proteomes" id="UP000821865"/>
    </source>
</evidence>